<sequence length="435" mass="47878">MFLDDFVWVSGSLEFRPGDDDLWSFSRYNRNLPNRFNDKFKFRSDVCKEAICAANNKQESRDVDALLEYKTYYRHRIPCRTADFKKASLPPLPIEGRTPRREAFNLEVSGREEGCAVSSLGQSSLDHIGDEEEEEAPGQLVLIRRRSQVVPTPYFKGTSSPIPVLSLDNEDDLVYVLRLSVHRTEAAGTSSSEAGAMSSPGVSVPGKGKGKEPLGQVMVADSTQDLDTSLALTRVVMLPSDSAALADESWDSLRNLLVMQHVHGRLGPRRADQAHGKAAAVEAALAELQLVVCGLMYERVFTQGVNWARDNYSRQVAEVRSESFFEGWLSCLKKLGVPEDNLAWTRATPVPEFPESLVPYSPMILPGFDEEEFLNRPKEDEVAFEPVPDLAVASDIEVADPAEEVGGAVAKAPGEWPAEETGVDDGDNADQSSTL</sequence>
<gene>
    <name evidence="2" type="ORF">Acr_00g0100310</name>
</gene>
<proteinExistence type="predicted"/>
<comment type="caution">
    <text evidence="2">The sequence shown here is derived from an EMBL/GenBank/DDBJ whole genome shotgun (WGS) entry which is preliminary data.</text>
</comment>
<keyword evidence="3" id="KW-1185">Reference proteome</keyword>
<organism evidence="2 3">
    <name type="scientific">Actinidia rufa</name>
    <dbReference type="NCBI Taxonomy" id="165716"/>
    <lineage>
        <taxon>Eukaryota</taxon>
        <taxon>Viridiplantae</taxon>
        <taxon>Streptophyta</taxon>
        <taxon>Embryophyta</taxon>
        <taxon>Tracheophyta</taxon>
        <taxon>Spermatophyta</taxon>
        <taxon>Magnoliopsida</taxon>
        <taxon>eudicotyledons</taxon>
        <taxon>Gunneridae</taxon>
        <taxon>Pentapetalae</taxon>
        <taxon>asterids</taxon>
        <taxon>Ericales</taxon>
        <taxon>Actinidiaceae</taxon>
        <taxon>Actinidia</taxon>
    </lineage>
</organism>
<dbReference type="EMBL" id="BJWL01000462">
    <property type="protein sequence ID" value="GFS46133.1"/>
    <property type="molecule type" value="Genomic_DNA"/>
</dbReference>
<feature type="compositionally biased region" description="Low complexity" evidence="1">
    <location>
        <begin position="186"/>
        <end position="206"/>
    </location>
</feature>
<evidence type="ECO:0000256" key="1">
    <source>
        <dbReference type="SAM" id="MobiDB-lite"/>
    </source>
</evidence>
<evidence type="ECO:0000313" key="2">
    <source>
        <dbReference type="EMBL" id="GFS46133.1"/>
    </source>
</evidence>
<dbReference type="AlphaFoldDB" id="A0A7J0E0W1"/>
<feature type="compositionally biased region" description="Acidic residues" evidence="1">
    <location>
        <begin position="417"/>
        <end position="428"/>
    </location>
</feature>
<accession>A0A7J0E0W1</accession>
<evidence type="ECO:0000313" key="3">
    <source>
        <dbReference type="Proteomes" id="UP000585474"/>
    </source>
</evidence>
<protein>
    <submittedName>
        <fullName evidence="2">Uncharacterized protein</fullName>
    </submittedName>
</protein>
<feature type="region of interest" description="Disordered" evidence="1">
    <location>
        <begin position="409"/>
        <end position="435"/>
    </location>
</feature>
<name>A0A7J0E0W1_9ERIC</name>
<reference evidence="3" key="1">
    <citation type="submission" date="2019-07" db="EMBL/GenBank/DDBJ databases">
        <title>De Novo Assembly of kiwifruit Actinidia rufa.</title>
        <authorList>
            <person name="Sugita-Konishi S."/>
            <person name="Sato K."/>
            <person name="Mori E."/>
            <person name="Abe Y."/>
            <person name="Kisaki G."/>
            <person name="Hamano K."/>
            <person name="Suezawa K."/>
            <person name="Otani M."/>
            <person name="Fukuda T."/>
            <person name="Manabe T."/>
            <person name="Gomi K."/>
            <person name="Tabuchi M."/>
            <person name="Akimitsu K."/>
            <person name="Kataoka I."/>
        </authorList>
    </citation>
    <scope>NUCLEOTIDE SEQUENCE [LARGE SCALE GENOMIC DNA]</scope>
    <source>
        <strain evidence="3">cv. Fuchu</strain>
    </source>
</reference>
<dbReference type="Proteomes" id="UP000585474">
    <property type="component" value="Unassembled WGS sequence"/>
</dbReference>
<feature type="region of interest" description="Disordered" evidence="1">
    <location>
        <begin position="186"/>
        <end position="212"/>
    </location>
</feature>